<protein>
    <submittedName>
        <fullName evidence="1">Uncharacterized protein</fullName>
    </submittedName>
</protein>
<gene>
    <name evidence="1" type="ORF">B7017_p0092</name>
</gene>
<evidence type="ECO:0000313" key="1">
    <source>
        <dbReference type="EMBL" id="AIW55146.1"/>
    </source>
</evidence>
<sequence>MNHPDQLSQSYAAILPALKDLGYRADVKANIDDERFIVTVGGKPTVRVYSDGGWKRDDGPEGNNPGELLRFYRHEHYLEALKHWETGNWRGIARDLLIDSGIRMGAVLSAEQAGSHLDVEYRPFSGPAETIRFNRVQTKTVNMLKRLEKDSRIPDLEAAA</sequence>
<organism evidence="1">
    <name type="scientific">Bifidobacterium breve</name>
    <dbReference type="NCBI Taxonomy" id="1685"/>
    <lineage>
        <taxon>Bacteria</taxon>
        <taxon>Bacillati</taxon>
        <taxon>Actinomycetota</taxon>
        <taxon>Actinomycetes</taxon>
        <taxon>Bifidobacteriales</taxon>
        <taxon>Bifidobacteriaceae</taxon>
        <taxon>Bifidobacterium</taxon>
    </lineage>
</organism>
<dbReference type="RefSeq" id="WP_052791258.1">
    <property type="nucleotide sequence ID" value="NZ_JASPDM010000029.1"/>
</dbReference>
<dbReference type="AlphaFoldDB" id="A0A0A0UUH5"/>
<geneLocation type="plasmid" evidence="1">
    <name>megaplasmid pMP7017</name>
</geneLocation>
<dbReference type="EMBL" id="KM406416">
    <property type="protein sequence ID" value="AIW55146.1"/>
    <property type="molecule type" value="Genomic_DNA"/>
</dbReference>
<keyword evidence="1" id="KW-0614">Plasmid</keyword>
<proteinExistence type="predicted"/>
<reference evidence="1" key="1">
    <citation type="journal article" date="2015" name="Appl. Environ. Microbiol.">
        <title>Discovery of a conjugative megaplasmid in Bifidobacterium breve.</title>
        <authorList>
            <person name="Bottacini F."/>
            <person name="O'Connell Motherway M."/>
            <person name="Casey E."/>
            <person name="McDonnell B."/>
            <person name="Mahony J."/>
            <person name="Ventura M."/>
            <person name="van Sinderen D."/>
        </authorList>
    </citation>
    <scope>NUCLEOTIDE SEQUENCE</scope>
    <source>
        <strain evidence="1">JCM 7017</strain>
        <plasmid evidence="1">megaplasmid pMP7017</plasmid>
    </source>
</reference>
<name>A0A0A0UUH5_BIFBR</name>
<accession>A0A0A0UUH5</accession>